<evidence type="ECO:0008006" key="3">
    <source>
        <dbReference type="Google" id="ProtNLM"/>
    </source>
</evidence>
<proteinExistence type="predicted"/>
<protein>
    <recommendedName>
        <fullName evidence="3">Sulfotransferase family protein</fullName>
    </recommendedName>
</protein>
<organism evidence="1 2">
    <name type="scientific">Candidatus Methylobacter favarea</name>
    <dbReference type="NCBI Taxonomy" id="2707345"/>
    <lineage>
        <taxon>Bacteria</taxon>
        <taxon>Pseudomonadati</taxon>
        <taxon>Pseudomonadota</taxon>
        <taxon>Gammaproteobacteria</taxon>
        <taxon>Methylococcales</taxon>
        <taxon>Methylococcaceae</taxon>
        <taxon>Methylobacter</taxon>
    </lineage>
</organism>
<evidence type="ECO:0000313" key="2">
    <source>
        <dbReference type="Proteomes" id="UP000494216"/>
    </source>
</evidence>
<keyword evidence="2" id="KW-1185">Reference proteome</keyword>
<comment type="caution">
    <text evidence="1">The sequence shown here is derived from an EMBL/GenBank/DDBJ whole genome shotgun (WGS) entry which is preliminary data.</text>
</comment>
<evidence type="ECO:0000313" key="1">
    <source>
        <dbReference type="EMBL" id="CAA9890966.1"/>
    </source>
</evidence>
<dbReference type="RefSeq" id="WP_174625869.1">
    <property type="nucleotide sequence ID" value="NZ_CADCXN010000059.1"/>
</dbReference>
<dbReference type="Proteomes" id="UP000494216">
    <property type="component" value="Unassembled WGS sequence"/>
</dbReference>
<reference evidence="1 2" key="1">
    <citation type="submission" date="2020-02" db="EMBL/GenBank/DDBJ databases">
        <authorList>
            <person name="Hogendoorn C."/>
        </authorList>
    </citation>
    <scope>NUCLEOTIDE SEQUENCE [LARGE SCALE GENOMIC DNA]</scope>
    <source>
        <strain evidence="1">METHB21</strain>
    </source>
</reference>
<dbReference type="AlphaFoldDB" id="A0A8S0XIP2"/>
<dbReference type="Gene3D" id="3.40.50.300">
    <property type="entry name" value="P-loop containing nucleotide triphosphate hydrolases"/>
    <property type="match status" value="1"/>
</dbReference>
<dbReference type="EMBL" id="CADCXN010000059">
    <property type="protein sequence ID" value="CAA9890966.1"/>
    <property type="molecule type" value="Genomic_DNA"/>
</dbReference>
<dbReference type="SUPFAM" id="SSF52540">
    <property type="entry name" value="P-loop containing nucleoside triphosphate hydrolases"/>
    <property type="match status" value="1"/>
</dbReference>
<dbReference type="InterPro" id="IPR027417">
    <property type="entry name" value="P-loop_NTPase"/>
</dbReference>
<gene>
    <name evidence="1" type="ORF">METHB2_300044</name>
</gene>
<accession>A0A8S0XIP2</accession>
<sequence>MNNQAIIILGIHRSGTSATTGMLHCLGVTLGKKLYAGHANINAKGYFEHSDLADTNEEALLALYSAWDDILPKHTDWWKCKELDHYAQKIKGYLRKDFSQAAVWAVKDPRVCRLLPWWINIMDAEGIEAKYLIVIRPPRSLSVLKKTRWFFPGKIIFIMGFALPRCRILDSQLDAYIHHI</sequence>
<name>A0A8S0XIP2_9GAMM</name>